<keyword evidence="8 10" id="KW-0131">Cell cycle</keyword>
<dbReference type="Gene3D" id="3.40.1390.10">
    <property type="entry name" value="MurE/MurF, N-terminal domain"/>
    <property type="match status" value="1"/>
</dbReference>
<evidence type="ECO:0000256" key="5">
    <source>
        <dbReference type="ARBA" id="ARBA00022840"/>
    </source>
</evidence>
<name>A0A3N5APJ7_9THEO</name>
<dbReference type="GO" id="GO:0071555">
    <property type="term" value="P:cell wall organization"/>
    <property type="evidence" value="ECO:0007669"/>
    <property type="project" value="UniProtKB-KW"/>
</dbReference>
<dbReference type="RefSeq" id="WP_123929022.1">
    <property type="nucleotide sequence ID" value="NZ_RKRE01000002.1"/>
</dbReference>
<dbReference type="HAMAP" id="MF_02019">
    <property type="entry name" value="MurF"/>
    <property type="match status" value="1"/>
</dbReference>
<dbReference type="GO" id="GO:0009252">
    <property type="term" value="P:peptidoglycan biosynthetic process"/>
    <property type="evidence" value="ECO:0007669"/>
    <property type="project" value="UniProtKB-UniRule"/>
</dbReference>
<protein>
    <recommendedName>
        <fullName evidence="10 11">UDP-N-acetylmuramoyl-tripeptide--D-alanyl-D-alanine ligase</fullName>
        <ecNumber evidence="10 11">6.3.2.10</ecNumber>
    </recommendedName>
    <alternativeName>
        <fullName evidence="10">D-alanyl-D-alanine-adding enzyme</fullName>
    </alternativeName>
</protein>
<dbReference type="GO" id="GO:0051301">
    <property type="term" value="P:cell division"/>
    <property type="evidence" value="ECO:0007669"/>
    <property type="project" value="UniProtKB-KW"/>
</dbReference>
<evidence type="ECO:0000259" key="12">
    <source>
        <dbReference type="Pfam" id="PF01225"/>
    </source>
</evidence>
<dbReference type="UniPathway" id="UPA00219"/>
<evidence type="ECO:0000259" key="13">
    <source>
        <dbReference type="Pfam" id="PF02875"/>
    </source>
</evidence>
<sequence>MIPVTVAELAAALNASLLQGEPNRRVAAVTTDSRQVPPGAVFFALKGERYDGHDFVPDAVAKGAAGVVVSRPVAALPGETVVLLVPNVLAALGAFARYVRRQAGVLVIGVTGSTGKTSTKDIIAAVLGVRYRVCATQGNLNNEIGVPLTLLSLSPGDEVAVVEMAMRGAGEIAALARIAAPDAAVITNIGETHLERLGSVAAIAAAKGEILDYIPAAGFAVLHAESPYIFEQAKRCRGRVIFFGTSGAATIRLTDYGPVGGGGRFAVAAGGLVTEYFIPLPGYHSALNAVAAIGVARELGLGPEEIQQGLERVRLTGMRLEIRECGTLLVINDAYNANPASMRAALGVLKEVGKKRRRVAVLGDMLELGSRAAAAHREIGAAAAAVADVVVAVGELAQGIAEGALAAGLSPRQVVTCPDAAAAVAVLKELLRGDEAVLVKASRGMRLERVAEALCTGGEAAQ</sequence>
<dbReference type="InterPro" id="IPR000713">
    <property type="entry name" value="Mur_ligase_N"/>
</dbReference>
<dbReference type="GO" id="GO:0047480">
    <property type="term" value="F:UDP-N-acetylmuramoyl-tripeptide-D-alanyl-D-alanine ligase activity"/>
    <property type="evidence" value="ECO:0007669"/>
    <property type="project" value="UniProtKB-UniRule"/>
</dbReference>
<evidence type="ECO:0000256" key="4">
    <source>
        <dbReference type="ARBA" id="ARBA00022741"/>
    </source>
</evidence>
<dbReference type="InterPro" id="IPR013221">
    <property type="entry name" value="Mur_ligase_cen"/>
</dbReference>
<dbReference type="EMBL" id="RKRE01000002">
    <property type="protein sequence ID" value="RPF46784.1"/>
    <property type="molecule type" value="Genomic_DNA"/>
</dbReference>
<dbReference type="NCBIfam" id="TIGR01143">
    <property type="entry name" value="murF"/>
    <property type="match status" value="1"/>
</dbReference>
<evidence type="ECO:0000256" key="7">
    <source>
        <dbReference type="ARBA" id="ARBA00022984"/>
    </source>
</evidence>
<evidence type="ECO:0000256" key="8">
    <source>
        <dbReference type="ARBA" id="ARBA00023306"/>
    </source>
</evidence>
<keyword evidence="7 10" id="KW-0573">Peptidoglycan synthesis</keyword>
<comment type="similarity">
    <text evidence="10">Belongs to the MurCDEF family. MurF subfamily.</text>
</comment>
<evidence type="ECO:0000256" key="9">
    <source>
        <dbReference type="ARBA" id="ARBA00023316"/>
    </source>
</evidence>
<dbReference type="InterPro" id="IPR036565">
    <property type="entry name" value="Mur-like_cat_sf"/>
</dbReference>
<keyword evidence="1 10" id="KW-0963">Cytoplasm</keyword>
<feature type="domain" description="Mur ligase N-terminal catalytic" evidence="12">
    <location>
        <begin position="26"/>
        <end position="96"/>
    </location>
</feature>
<keyword evidence="9 10" id="KW-0961">Cell wall biogenesis/degradation</keyword>
<dbReference type="InterPro" id="IPR004101">
    <property type="entry name" value="Mur_ligase_C"/>
</dbReference>
<dbReference type="PANTHER" id="PTHR43024:SF1">
    <property type="entry name" value="UDP-N-ACETYLMURAMOYL-TRIPEPTIDE--D-ALANYL-D-ALANINE LIGASE"/>
    <property type="match status" value="1"/>
</dbReference>
<dbReference type="Gene3D" id="3.40.1190.10">
    <property type="entry name" value="Mur-like, catalytic domain"/>
    <property type="match status" value="1"/>
</dbReference>
<dbReference type="SUPFAM" id="SSF53244">
    <property type="entry name" value="MurD-like peptide ligases, peptide-binding domain"/>
    <property type="match status" value="1"/>
</dbReference>
<dbReference type="GO" id="GO:0005524">
    <property type="term" value="F:ATP binding"/>
    <property type="evidence" value="ECO:0007669"/>
    <property type="project" value="UniProtKB-UniRule"/>
</dbReference>
<comment type="catalytic activity">
    <reaction evidence="10 11">
        <text>D-alanyl-D-alanine + UDP-N-acetyl-alpha-D-muramoyl-L-alanyl-gamma-D-glutamyl-meso-2,6-diaminopimelate + ATP = UDP-N-acetyl-alpha-D-muramoyl-L-alanyl-gamma-D-glutamyl-meso-2,6-diaminopimeloyl-D-alanyl-D-alanine + ADP + phosphate + H(+)</text>
        <dbReference type="Rhea" id="RHEA:28374"/>
        <dbReference type="ChEBI" id="CHEBI:15378"/>
        <dbReference type="ChEBI" id="CHEBI:30616"/>
        <dbReference type="ChEBI" id="CHEBI:43474"/>
        <dbReference type="ChEBI" id="CHEBI:57822"/>
        <dbReference type="ChEBI" id="CHEBI:61386"/>
        <dbReference type="ChEBI" id="CHEBI:83905"/>
        <dbReference type="ChEBI" id="CHEBI:456216"/>
        <dbReference type="EC" id="6.3.2.10"/>
    </reaction>
</comment>
<evidence type="ECO:0000256" key="6">
    <source>
        <dbReference type="ARBA" id="ARBA00022960"/>
    </source>
</evidence>
<dbReference type="Pfam" id="PF01225">
    <property type="entry name" value="Mur_ligase"/>
    <property type="match status" value="1"/>
</dbReference>
<evidence type="ECO:0000256" key="10">
    <source>
        <dbReference type="HAMAP-Rule" id="MF_02019"/>
    </source>
</evidence>
<comment type="function">
    <text evidence="10 11">Involved in cell wall formation. Catalyzes the final step in the synthesis of UDP-N-acetylmuramoyl-pentapeptide, the precursor of murein.</text>
</comment>
<dbReference type="InterPro" id="IPR035911">
    <property type="entry name" value="MurE/MurF_N"/>
</dbReference>
<comment type="pathway">
    <text evidence="10 11">Cell wall biogenesis; peptidoglycan biosynthesis.</text>
</comment>
<keyword evidence="6 10" id="KW-0133">Cell shape</keyword>
<keyword evidence="3 10" id="KW-0132">Cell division</keyword>
<gene>
    <name evidence="10" type="primary">murF</name>
    <name evidence="15" type="ORF">EDD75_1042</name>
</gene>
<dbReference type="Gene3D" id="3.90.190.20">
    <property type="entry name" value="Mur ligase, C-terminal domain"/>
    <property type="match status" value="1"/>
</dbReference>
<evidence type="ECO:0000313" key="16">
    <source>
        <dbReference type="Proteomes" id="UP000282654"/>
    </source>
</evidence>
<comment type="caution">
    <text evidence="15">The sequence shown here is derived from an EMBL/GenBank/DDBJ whole genome shotgun (WGS) entry which is preliminary data.</text>
</comment>
<evidence type="ECO:0000256" key="2">
    <source>
        <dbReference type="ARBA" id="ARBA00022598"/>
    </source>
</evidence>
<dbReference type="Pfam" id="PF02875">
    <property type="entry name" value="Mur_ligase_C"/>
    <property type="match status" value="1"/>
</dbReference>
<dbReference type="GO" id="GO:0008766">
    <property type="term" value="F:UDP-N-acetylmuramoylalanyl-D-glutamyl-2,6-diaminopimelate-D-alanyl-D-alanine ligase activity"/>
    <property type="evidence" value="ECO:0007669"/>
    <property type="project" value="RHEA"/>
</dbReference>
<dbReference type="EC" id="6.3.2.10" evidence="10 11"/>
<dbReference type="GO" id="GO:0005737">
    <property type="term" value="C:cytoplasm"/>
    <property type="evidence" value="ECO:0007669"/>
    <property type="project" value="UniProtKB-SubCell"/>
</dbReference>
<dbReference type="InterPro" id="IPR051046">
    <property type="entry name" value="MurCDEF_CellWall_CoF430Synth"/>
</dbReference>
<evidence type="ECO:0000259" key="14">
    <source>
        <dbReference type="Pfam" id="PF08245"/>
    </source>
</evidence>
<evidence type="ECO:0000256" key="11">
    <source>
        <dbReference type="RuleBase" id="RU004136"/>
    </source>
</evidence>
<dbReference type="GO" id="GO:0008360">
    <property type="term" value="P:regulation of cell shape"/>
    <property type="evidence" value="ECO:0007669"/>
    <property type="project" value="UniProtKB-KW"/>
</dbReference>
<feature type="binding site" evidence="10">
    <location>
        <begin position="112"/>
        <end position="118"/>
    </location>
    <ligand>
        <name>ATP</name>
        <dbReference type="ChEBI" id="CHEBI:30616"/>
    </ligand>
</feature>
<evidence type="ECO:0000313" key="15">
    <source>
        <dbReference type="EMBL" id="RPF46784.1"/>
    </source>
</evidence>
<dbReference type="Pfam" id="PF08245">
    <property type="entry name" value="Mur_ligase_M"/>
    <property type="match status" value="1"/>
</dbReference>
<evidence type="ECO:0000256" key="1">
    <source>
        <dbReference type="ARBA" id="ARBA00022490"/>
    </source>
</evidence>
<dbReference type="SUPFAM" id="SSF63418">
    <property type="entry name" value="MurE/MurF N-terminal domain"/>
    <property type="match status" value="1"/>
</dbReference>
<feature type="domain" description="Mur ligase C-terminal" evidence="13">
    <location>
        <begin position="318"/>
        <end position="443"/>
    </location>
</feature>
<dbReference type="Proteomes" id="UP000282654">
    <property type="component" value="Unassembled WGS sequence"/>
</dbReference>
<feature type="domain" description="Mur ligase central" evidence="14">
    <location>
        <begin position="110"/>
        <end position="296"/>
    </location>
</feature>
<proteinExistence type="inferred from homology"/>
<evidence type="ECO:0000256" key="3">
    <source>
        <dbReference type="ARBA" id="ARBA00022618"/>
    </source>
</evidence>
<reference evidence="15 16" key="1">
    <citation type="submission" date="2018-11" db="EMBL/GenBank/DDBJ databases">
        <title>Genomic Encyclopedia of Type Strains, Phase IV (KMG-IV): sequencing the most valuable type-strain genomes for metagenomic binning, comparative biology and taxonomic classification.</title>
        <authorList>
            <person name="Goeker M."/>
        </authorList>
    </citation>
    <scope>NUCLEOTIDE SEQUENCE [LARGE SCALE GENOMIC DNA]</scope>
    <source>
        <strain evidence="15 16">DSM 102936</strain>
    </source>
</reference>
<organism evidence="15 16">
    <name type="scientific">Thermodesulfitimonas autotrophica</name>
    <dbReference type="NCBI Taxonomy" id="1894989"/>
    <lineage>
        <taxon>Bacteria</taxon>
        <taxon>Bacillati</taxon>
        <taxon>Bacillota</taxon>
        <taxon>Clostridia</taxon>
        <taxon>Thermoanaerobacterales</taxon>
        <taxon>Thermoanaerobacteraceae</taxon>
        <taxon>Thermodesulfitimonas</taxon>
    </lineage>
</organism>
<dbReference type="InterPro" id="IPR036615">
    <property type="entry name" value="Mur_ligase_C_dom_sf"/>
</dbReference>
<keyword evidence="16" id="KW-1185">Reference proteome</keyword>
<accession>A0A3N5APJ7</accession>
<dbReference type="InterPro" id="IPR005863">
    <property type="entry name" value="UDP-N-AcMur_synth"/>
</dbReference>
<dbReference type="OrthoDB" id="9801978at2"/>
<dbReference type="AlphaFoldDB" id="A0A3N5APJ7"/>
<keyword evidence="2 10" id="KW-0436">Ligase</keyword>
<comment type="subcellular location">
    <subcellularLocation>
        <location evidence="10 11">Cytoplasm</location>
    </subcellularLocation>
</comment>
<dbReference type="SUPFAM" id="SSF53623">
    <property type="entry name" value="MurD-like peptide ligases, catalytic domain"/>
    <property type="match status" value="1"/>
</dbReference>
<keyword evidence="5 10" id="KW-0067">ATP-binding</keyword>
<dbReference type="PANTHER" id="PTHR43024">
    <property type="entry name" value="UDP-N-ACETYLMURAMOYL-TRIPEPTIDE--D-ALANYL-D-ALANINE LIGASE"/>
    <property type="match status" value="1"/>
</dbReference>
<keyword evidence="4 10" id="KW-0547">Nucleotide-binding</keyword>